<proteinExistence type="predicted"/>
<name>A0A5K0XP23_9MAGN</name>
<dbReference type="Gramene" id="NC11G0123350.1">
    <property type="protein sequence ID" value="NC11G0123350.1:cds"/>
    <property type="gene ID" value="NC11G0123350"/>
</dbReference>
<sequence length="59" mass="6657">MAYFEFLPLHRSNGVTDSHAISKTPSEKEQKELVELVNLKLGHFSLSSVLKQELPPFST</sequence>
<dbReference type="AlphaFoldDB" id="A0A5K0XP23"/>
<gene>
    <name evidence="1" type="ORF">NYM_LOCUS6829</name>
</gene>
<organism evidence="1">
    <name type="scientific">Nymphaea colorata</name>
    <name type="common">pocket water lily</name>
    <dbReference type="NCBI Taxonomy" id="210225"/>
    <lineage>
        <taxon>Eukaryota</taxon>
        <taxon>Viridiplantae</taxon>
        <taxon>Streptophyta</taxon>
        <taxon>Embryophyta</taxon>
        <taxon>Tracheophyta</taxon>
        <taxon>Spermatophyta</taxon>
        <taxon>Magnoliopsida</taxon>
        <taxon>Nymphaeales</taxon>
        <taxon>Nymphaeaceae</taxon>
        <taxon>Nymphaea</taxon>
    </lineage>
</organism>
<accession>A0A5K0XP23</accession>
<dbReference type="EMBL" id="LR721776">
    <property type="protein sequence ID" value="VVV66876.1"/>
    <property type="molecule type" value="Genomic_DNA"/>
</dbReference>
<reference evidence="1" key="1">
    <citation type="submission" date="2019-09" db="EMBL/GenBank/DDBJ databases">
        <authorList>
            <person name="Zhang L."/>
        </authorList>
    </citation>
    <scope>NUCLEOTIDE SEQUENCE</scope>
</reference>
<evidence type="ECO:0000313" key="1">
    <source>
        <dbReference type="EMBL" id="VVV66876.1"/>
    </source>
</evidence>
<protein>
    <submittedName>
        <fullName evidence="1">Uncharacterized protein</fullName>
    </submittedName>
</protein>